<feature type="domain" description="F-box" evidence="2">
    <location>
        <begin position="5"/>
        <end position="51"/>
    </location>
</feature>
<evidence type="ECO:0000313" key="4">
    <source>
        <dbReference type="Proteomes" id="UP000298327"/>
    </source>
</evidence>
<dbReference type="OrthoDB" id="2745718at2759"/>
<accession>A0A4Y9YKQ2</accession>
<evidence type="ECO:0000313" key="3">
    <source>
        <dbReference type="EMBL" id="TFY62985.1"/>
    </source>
</evidence>
<dbReference type="AlphaFoldDB" id="A0A4Y9YKQ2"/>
<gene>
    <name evidence="3" type="ORF">EVG20_g6510</name>
</gene>
<sequence length="1073" mass="121515">MSAETSQFMGIPVELFVAILSRLDYRDILRCTAVCRYFSDVIKASVQLQYAIERGADGMADGLLSHKLSTAERLKCLLERRDNWRQMKAQKAVTLSLDDNCLAYELVSGVLAIVGNKPGVYGNHGRSHLTASWLPSTSQDERRVVFDDLGLVVKDFAMDPTQDLLALVEHCAGALDNMVGDICIHLRTLSTNKRHKNAKLPVLRHGIEQTAVNSTTQIADDVIGMFLSFPCAGIFIWNWKTGEMLVHAYHEAWLVHDFSFLSSRAYMLTIRNMEGCLELFVFGKSHIHVASLSLPEVQQDVILNLMRTHTGPFTAGAPADAPFYVLPEYRVHVLTLLYIRPPPNRLVRMVIDHAALMSNITEYFETNANSPILKRWDDWGPFATRALDYSHWRHWLRYVHGRRVVFPGQERTTVLDFGLDSIRNPSGPTSQDYTDPSGCAISIFTETITEPTELPAGSHFKAPIITRLPFRIAEFSNTASEHGVMIDDQRLIGLTANFLGDGYTYPTLCRDQDRDPDLNIPYRHLRIPLEDVLPFSEENEVTDARGKVDAELTAMHLAMCDMQTRRNALSNIASLPPEVLSHVFKFCAAMQPPVGAYSYRGFERIGWIRVTHVCRHWRITALQQPRLWGDISFYIGKRWLEEMLSQARFAPISILRPAPMLESLELHVTSSSIPQIVTFALPMNLFANYTPYLRTVMLNGIGISWSASFMLNLVYLEVGMAEQVALRHGDPKGKRHTEALTRMPALEVLILRNSLPSRPPGYPAGVALGYTISLLCLKKLALTGTVFHLSILDYLDGHLSFSFRRKCIPADKLSTCDGSLDKPDVIFSFPKTRIVGVDAPLATRFLSDPLVKILLWFPLEDIHSLCMQPKDLADGWKRVVCAHILGRCLNVHHVSVAGQTAMKFCLVLDELRPATPEDEYRRRQPRATVGNSYGANYARDGSDDHGLSFGRRAAQDTIGNERRSGYDEDEDSFIPFMFPDLQYLNLRLVNFRDKDSESWKHLHEAFSRCLVERQRHCSPLRIEIADCSVEEEWINDLKEYAAVDWDRSKGAYQSREEEGSEHEIHDPYDSVFW</sequence>
<dbReference type="InterPro" id="IPR036047">
    <property type="entry name" value="F-box-like_dom_sf"/>
</dbReference>
<dbReference type="Gene3D" id="1.20.1280.50">
    <property type="match status" value="2"/>
</dbReference>
<proteinExistence type="predicted"/>
<dbReference type="EMBL" id="SEOQ01000437">
    <property type="protein sequence ID" value="TFY62985.1"/>
    <property type="molecule type" value="Genomic_DNA"/>
</dbReference>
<evidence type="ECO:0000256" key="1">
    <source>
        <dbReference type="SAM" id="MobiDB-lite"/>
    </source>
</evidence>
<dbReference type="SUPFAM" id="SSF81383">
    <property type="entry name" value="F-box domain"/>
    <property type="match status" value="1"/>
</dbReference>
<dbReference type="PROSITE" id="PS50181">
    <property type="entry name" value="FBOX"/>
    <property type="match status" value="1"/>
</dbReference>
<dbReference type="InterPro" id="IPR001810">
    <property type="entry name" value="F-box_dom"/>
</dbReference>
<dbReference type="Pfam" id="PF12937">
    <property type="entry name" value="F-box-like"/>
    <property type="match status" value="2"/>
</dbReference>
<dbReference type="Proteomes" id="UP000298327">
    <property type="component" value="Unassembled WGS sequence"/>
</dbReference>
<protein>
    <recommendedName>
        <fullName evidence="2">F-box domain-containing protein</fullName>
    </recommendedName>
</protein>
<dbReference type="CDD" id="cd09917">
    <property type="entry name" value="F-box_SF"/>
    <property type="match status" value="1"/>
</dbReference>
<dbReference type="STRING" id="205917.A0A4Y9YKQ2"/>
<evidence type="ECO:0000259" key="2">
    <source>
        <dbReference type="PROSITE" id="PS50181"/>
    </source>
</evidence>
<organism evidence="3 4">
    <name type="scientific">Dentipellis fragilis</name>
    <dbReference type="NCBI Taxonomy" id="205917"/>
    <lineage>
        <taxon>Eukaryota</taxon>
        <taxon>Fungi</taxon>
        <taxon>Dikarya</taxon>
        <taxon>Basidiomycota</taxon>
        <taxon>Agaricomycotina</taxon>
        <taxon>Agaricomycetes</taxon>
        <taxon>Russulales</taxon>
        <taxon>Hericiaceae</taxon>
        <taxon>Dentipellis</taxon>
    </lineage>
</organism>
<dbReference type="SMART" id="SM00256">
    <property type="entry name" value="FBOX"/>
    <property type="match status" value="1"/>
</dbReference>
<feature type="region of interest" description="Disordered" evidence="1">
    <location>
        <begin position="1052"/>
        <end position="1073"/>
    </location>
</feature>
<reference evidence="3 4" key="1">
    <citation type="submission" date="2019-02" db="EMBL/GenBank/DDBJ databases">
        <title>Genome sequencing of the rare red list fungi Dentipellis fragilis.</title>
        <authorList>
            <person name="Buettner E."/>
            <person name="Kellner H."/>
        </authorList>
    </citation>
    <scope>NUCLEOTIDE SEQUENCE [LARGE SCALE GENOMIC DNA]</scope>
    <source>
        <strain evidence="3 4">DSM 105465</strain>
    </source>
</reference>
<keyword evidence="4" id="KW-1185">Reference proteome</keyword>
<comment type="caution">
    <text evidence="3">The sequence shown here is derived from an EMBL/GenBank/DDBJ whole genome shotgun (WGS) entry which is preliminary data.</text>
</comment>
<name>A0A4Y9YKQ2_9AGAM</name>